<sequence length="120" mass="12586">MKIAPATVLPLLLLLIFSPVATPSALAPSGTDEHGPAVYVVFVSRADYVDSPDYDLSLLAPVVGSAAEAKDALLYHYGGLGFAARLAPEHAAKLSKKDGVAVLKDKAYGVGVDGRLTWFF</sequence>
<evidence type="ECO:0000313" key="3">
    <source>
        <dbReference type="EMBL" id="KAF8678566.1"/>
    </source>
</evidence>
<dbReference type="Gene3D" id="3.30.70.80">
    <property type="entry name" value="Peptidase S8 propeptide/proteinase inhibitor I9"/>
    <property type="match status" value="1"/>
</dbReference>
<dbReference type="InterPro" id="IPR010259">
    <property type="entry name" value="S8pro/Inhibitor_I9"/>
</dbReference>
<keyword evidence="4" id="KW-1185">Reference proteome</keyword>
<gene>
    <name evidence="3" type="ORF">HU200_046182</name>
</gene>
<organism evidence="3 4">
    <name type="scientific">Digitaria exilis</name>
    <dbReference type="NCBI Taxonomy" id="1010633"/>
    <lineage>
        <taxon>Eukaryota</taxon>
        <taxon>Viridiplantae</taxon>
        <taxon>Streptophyta</taxon>
        <taxon>Embryophyta</taxon>
        <taxon>Tracheophyta</taxon>
        <taxon>Spermatophyta</taxon>
        <taxon>Magnoliopsida</taxon>
        <taxon>Liliopsida</taxon>
        <taxon>Poales</taxon>
        <taxon>Poaceae</taxon>
        <taxon>PACMAD clade</taxon>
        <taxon>Panicoideae</taxon>
        <taxon>Panicodae</taxon>
        <taxon>Paniceae</taxon>
        <taxon>Anthephorinae</taxon>
        <taxon>Digitaria</taxon>
    </lineage>
</organism>
<name>A0A835B1H1_9POAL</name>
<proteinExistence type="predicted"/>
<evidence type="ECO:0000259" key="2">
    <source>
        <dbReference type="Pfam" id="PF05922"/>
    </source>
</evidence>
<keyword evidence="1" id="KW-0732">Signal</keyword>
<dbReference type="EMBL" id="JACEFO010002133">
    <property type="protein sequence ID" value="KAF8678566.1"/>
    <property type="molecule type" value="Genomic_DNA"/>
</dbReference>
<dbReference type="Gramene" id="Dexi5A01G0025860.1">
    <property type="protein sequence ID" value="Dexi5A01G0025860.1:cds"/>
    <property type="gene ID" value="Dexi5A01G0025860"/>
</dbReference>
<evidence type="ECO:0000256" key="1">
    <source>
        <dbReference type="SAM" id="SignalP"/>
    </source>
</evidence>
<protein>
    <recommendedName>
        <fullName evidence="2">Inhibitor I9 domain-containing protein</fullName>
    </recommendedName>
</protein>
<feature type="chain" id="PRO_5032791617" description="Inhibitor I9 domain-containing protein" evidence="1">
    <location>
        <begin position="24"/>
        <end position="120"/>
    </location>
</feature>
<dbReference type="PANTHER" id="PTHR48222:SF8">
    <property type="entry name" value="OS01G0730000 PROTEIN"/>
    <property type="match status" value="1"/>
</dbReference>
<dbReference type="Proteomes" id="UP000636709">
    <property type="component" value="Unassembled WGS sequence"/>
</dbReference>
<reference evidence="3" key="1">
    <citation type="submission" date="2020-07" db="EMBL/GenBank/DDBJ databases">
        <title>Genome sequence and genetic diversity analysis of an under-domesticated orphan crop, white fonio (Digitaria exilis).</title>
        <authorList>
            <person name="Bennetzen J.L."/>
            <person name="Chen S."/>
            <person name="Ma X."/>
            <person name="Wang X."/>
            <person name="Yssel A.E.J."/>
            <person name="Chaluvadi S.R."/>
            <person name="Johnson M."/>
            <person name="Gangashetty P."/>
            <person name="Hamidou F."/>
            <person name="Sanogo M.D."/>
            <person name="Zwaenepoel A."/>
            <person name="Wallace J."/>
            <person name="Van De Peer Y."/>
            <person name="Van Deynze A."/>
        </authorList>
    </citation>
    <scope>NUCLEOTIDE SEQUENCE</scope>
    <source>
        <tissue evidence="3">Leaves</tissue>
    </source>
</reference>
<feature type="domain" description="Inhibitor I9" evidence="2">
    <location>
        <begin position="59"/>
        <end position="106"/>
    </location>
</feature>
<accession>A0A835B1H1</accession>
<comment type="caution">
    <text evidence="3">The sequence shown here is derived from an EMBL/GenBank/DDBJ whole genome shotgun (WGS) entry which is preliminary data.</text>
</comment>
<dbReference type="Pfam" id="PF05922">
    <property type="entry name" value="Inhibitor_I9"/>
    <property type="match status" value="1"/>
</dbReference>
<dbReference type="AlphaFoldDB" id="A0A835B1H1"/>
<feature type="signal peptide" evidence="1">
    <location>
        <begin position="1"/>
        <end position="23"/>
    </location>
</feature>
<dbReference type="InterPro" id="IPR037045">
    <property type="entry name" value="S8pro/Inhibitor_I9_sf"/>
</dbReference>
<evidence type="ECO:0000313" key="4">
    <source>
        <dbReference type="Proteomes" id="UP000636709"/>
    </source>
</evidence>
<dbReference type="OrthoDB" id="687377at2759"/>
<dbReference type="PANTHER" id="PTHR48222">
    <property type="entry name" value="PROTEINASE INHIBITOR, PROPEPTIDE"/>
    <property type="match status" value="1"/>
</dbReference>